<dbReference type="Pfam" id="PF12353">
    <property type="entry name" value="eIF3g"/>
    <property type="match status" value="1"/>
</dbReference>
<dbReference type="Gene3D" id="3.30.70.330">
    <property type="match status" value="1"/>
</dbReference>
<dbReference type="PROSITE" id="PS50102">
    <property type="entry name" value="RRM"/>
    <property type="match status" value="1"/>
</dbReference>
<dbReference type="GO" id="GO:0001732">
    <property type="term" value="P:formation of cytoplasmic translation initiation complex"/>
    <property type="evidence" value="ECO:0007669"/>
    <property type="project" value="UniProtKB-UniRule"/>
</dbReference>
<dbReference type="SUPFAM" id="SSF54928">
    <property type="entry name" value="RNA-binding domain, RBD"/>
    <property type="match status" value="1"/>
</dbReference>
<comment type="function">
    <text evidence="5">RNA-binding component of the eukaryotic translation initiation factor 3 (eIF-3) complex, which is involved in protein synthesis of a specialized repertoire of mRNAs and, together with other initiation factors, stimulates binding of mRNA and methionyl-tRNAi to the 40S ribosome. The eIF-3 complex specifically targets and initiates translation of a subset of mRNAs involved in cell proliferation. This subunit can bind 18S rRNA.</text>
</comment>
<gene>
    <name evidence="5" type="primary">TIF35</name>
    <name evidence="10" type="ORF">PCL_04343</name>
    <name evidence="9" type="ORF">Purlil1_5308</name>
</gene>
<evidence type="ECO:0000313" key="12">
    <source>
        <dbReference type="Proteomes" id="UP001287286"/>
    </source>
</evidence>
<dbReference type="InterPro" id="IPR012677">
    <property type="entry name" value="Nucleotide-bd_a/b_plait_sf"/>
</dbReference>
<feature type="compositionally biased region" description="Polar residues" evidence="7">
    <location>
        <begin position="22"/>
        <end position="31"/>
    </location>
</feature>
<feature type="region of interest" description="Disordered" evidence="7">
    <location>
        <begin position="1015"/>
        <end position="1041"/>
    </location>
</feature>
<feature type="compositionally biased region" description="Basic and acidic residues" evidence="7">
    <location>
        <begin position="323"/>
        <end position="341"/>
    </location>
</feature>
<feature type="domain" description="RRM" evidence="8">
    <location>
        <begin position="574"/>
        <end position="652"/>
    </location>
</feature>
<dbReference type="GO" id="GO:0005852">
    <property type="term" value="C:eukaryotic translation initiation factor 3 complex"/>
    <property type="evidence" value="ECO:0007669"/>
    <property type="project" value="UniProtKB-UniRule"/>
</dbReference>
<sequence>MPGEEQQLHRPGDSPRILRTGDPSSNSTPDQLTGLHKDPALHFASAAEHNQGLAGTLRDRDHTGLGADMGLDRRGTVPVADCSIPSADPAGSILVAAPAADSSSVAARKVHREDNSPAAGPGRMDQAIRFRRRRVGLASHVGVLLRQSDEARLVGGSNSALAMDDDGEMRRTVAREVPIKRRPQSKLSMCHRMGWRHPLPQSGGRPPRDYVEAWAQQVTAAPPLALGRHYEAGSGQSIIPSASGELTAWSWRLGVKVVDRDRATQTQREPLTEGAWALTEGARRIHSPKRRHNGRWRPQYLWRVLAPRRLKSAPRKSAKFIHRRETPRSRPHQFDGPDNDARLTGTDTITPRSSDTQVSIMATTAPPKPKHDWADDDDIEETSTDLPPPQTISNKDGTKTIITFRYNDEGQKVKTTRRIRYVTHTETVNPRVADRKTWSKFGQSEKDPVGPAADTTSVGENIIFRPSVNWRKDAKDESQDPNAQSMKDKLKDKKVKCRICNGEHFTARCPYKDTMAPVGESASADVAAGMGDDPSVGAAGAGKKGSYVPPALRGAAGAAGERMGGKFGERDDFATLRVTNVSEMAEEGELRDMFERFGRVTRVFLAKDRETGMAKGFAFISFADRGDAVKACNKMDGFGFKHLILRVEFAKKAQCQLSGDASLGGFAPRLHAPAGGDIPHQAIVAELLSTMVGTSPCTRQGSLIRCRLVIRIMCQACVGWGGIEQPTRQAARVGGDSICAHPWTWSSGDSQPALSGTVKCCSATRRLPEANCQLELTPPELAHGNSRGRDLAALPVDRWHARPPGDGPIRRPPRPPSRVAARMCKSSPGPRWAISMPTSFRGAADQSHRDVQLPNGRLRAPAPKTGHETRASPLRAANPCLTLTGTLVSPLPPPGFCDPTTINGGRRDPGFTPHPPTPRPLAPDGTILHTLAVAARRCGFAALQPAHLQALHTGGGDCDVGLPCGYQVSHTKLTPRRRPHRGAAALLQPPAVDADYGPITWNLERYLGYLAPPRTSATNSTVRRTETKTAVTARPPQRHQY</sequence>
<evidence type="ECO:0000256" key="5">
    <source>
        <dbReference type="HAMAP-Rule" id="MF_03006"/>
    </source>
</evidence>
<dbReference type="HAMAP" id="MF_03006">
    <property type="entry name" value="eIF3g"/>
    <property type="match status" value="1"/>
</dbReference>
<dbReference type="AlphaFoldDB" id="A0A2U3DY43"/>
<feature type="compositionally biased region" description="Polar residues" evidence="7">
    <location>
        <begin position="345"/>
        <end position="362"/>
    </location>
</feature>
<feature type="compositionally biased region" description="Basic and acidic residues" evidence="7">
    <location>
        <begin position="1"/>
        <end position="13"/>
    </location>
</feature>
<keyword evidence="12" id="KW-1185">Reference proteome</keyword>
<evidence type="ECO:0000256" key="2">
    <source>
        <dbReference type="ARBA" id="ARBA00022540"/>
    </source>
</evidence>
<reference evidence="10" key="1">
    <citation type="submission" date="2015-05" db="EMBL/GenBank/DDBJ databases">
        <authorList>
            <person name="Wang D.B."/>
            <person name="Wang M."/>
        </authorList>
    </citation>
    <scope>NUCLEOTIDE SEQUENCE</scope>
    <source>
        <strain evidence="10">36-1</strain>
    </source>
</reference>
<evidence type="ECO:0000313" key="10">
    <source>
        <dbReference type="EMBL" id="PWI67181.1"/>
    </source>
</evidence>
<feature type="region of interest" description="Disordered" evidence="7">
    <location>
        <begin position="1"/>
        <end position="39"/>
    </location>
</feature>
<feature type="compositionally biased region" description="Basic residues" evidence="7">
    <location>
        <begin position="313"/>
        <end position="322"/>
    </location>
</feature>
<dbReference type="GO" id="GO:0003723">
    <property type="term" value="F:RNA binding"/>
    <property type="evidence" value="ECO:0007669"/>
    <property type="project" value="UniProtKB-UniRule"/>
</dbReference>
<keyword evidence="1 5" id="KW-0963">Cytoplasm</keyword>
<feature type="region of interest" description="Disordered" evidence="7">
    <location>
        <begin position="467"/>
        <end position="491"/>
    </location>
</feature>
<keyword evidence="3 6" id="KW-0694">RNA-binding</keyword>
<dbReference type="Proteomes" id="UP001287286">
    <property type="component" value="Unassembled WGS sequence"/>
</dbReference>
<comment type="subcellular location">
    <subcellularLocation>
        <location evidence="5">Cytoplasm</location>
    </subcellularLocation>
</comment>
<evidence type="ECO:0000313" key="9">
    <source>
        <dbReference type="EMBL" id="KAK4090137.1"/>
    </source>
</evidence>
<dbReference type="EMBL" id="LCWV01000020">
    <property type="protein sequence ID" value="PWI67181.1"/>
    <property type="molecule type" value="Genomic_DNA"/>
</dbReference>
<dbReference type="InterPro" id="IPR000504">
    <property type="entry name" value="RRM_dom"/>
</dbReference>
<dbReference type="Proteomes" id="UP000245956">
    <property type="component" value="Unassembled WGS sequence"/>
</dbReference>
<dbReference type="InterPro" id="IPR024675">
    <property type="entry name" value="eIF3g_N"/>
</dbReference>
<dbReference type="InterPro" id="IPR034240">
    <property type="entry name" value="eIF3G_RRM"/>
</dbReference>
<evidence type="ECO:0000256" key="3">
    <source>
        <dbReference type="ARBA" id="ARBA00022884"/>
    </source>
</evidence>
<dbReference type="PANTHER" id="PTHR10352">
    <property type="entry name" value="EUKARYOTIC TRANSLATION INITIATION FACTOR 3 SUBUNIT G"/>
    <property type="match status" value="1"/>
</dbReference>
<name>A0A2U3DY43_PURLI</name>
<feature type="region of interest" description="Disordered" evidence="7">
    <location>
        <begin position="52"/>
        <end position="74"/>
    </location>
</feature>
<accession>A0A2U3DY43</accession>
<dbReference type="GO" id="GO:0003743">
    <property type="term" value="F:translation initiation factor activity"/>
    <property type="evidence" value="ECO:0007669"/>
    <property type="project" value="UniProtKB-UniRule"/>
</dbReference>
<keyword evidence="4 5" id="KW-0648">Protein biosynthesis</keyword>
<dbReference type="Pfam" id="PF00076">
    <property type="entry name" value="RRM_1"/>
    <property type="match status" value="1"/>
</dbReference>
<feature type="compositionally biased region" description="Pro residues" evidence="7">
    <location>
        <begin position="912"/>
        <end position="921"/>
    </location>
</feature>
<proteinExistence type="inferred from homology"/>
<evidence type="ECO:0000256" key="4">
    <source>
        <dbReference type="ARBA" id="ARBA00022917"/>
    </source>
</evidence>
<feature type="region of interest" description="Disordered" evidence="7">
    <location>
        <begin position="798"/>
        <end position="836"/>
    </location>
</feature>
<keyword evidence="2 5" id="KW-0396">Initiation factor</keyword>
<feature type="compositionally biased region" description="Acidic residues" evidence="7">
    <location>
        <begin position="374"/>
        <end position="383"/>
    </location>
</feature>
<evidence type="ECO:0000256" key="1">
    <source>
        <dbReference type="ARBA" id="ARBA00022490"/>
    </source>
</evidence>
<evidence type="ECO:0000256" key="7">
    <source>
        <dbReference type="SAM" id="MobiDB-lite"/>
    </source>
</evidence>
<dbReference type="GO" id="GO:0016282">
    <property type="term" value="C:eukaryotic 43S preinitiation complex"/>
    <property type="evidence" value="ECO:0007669"/>
    <property type="project" value="UniProtKB-UniRule"/>
</dbReference>
<dbReference type="EMBL" id="JAWRVI010000016">
    <property type="protein sequence ID" value="KAK4090137.1"/>
    <property type="molecule type" value="Genomic_DNA"/>
</dbReference>
<evidence type="ECO:0000256" key="6">
    <source>
        <dbReference type="PROSITE-ProRule" id="PRU00176"/>
    </source>
</evidence>
<comment type="similarity">
    <text evidence="5">Belongs to the eIF-3 subunit G family.</text>
</comment>
<comment type="caution">
    <text evidence="10">The sequence shown here is derived from an EMBL/GenBank/DDBJ whole genome shotgun (WGS) entry which is preliminary data.</text>
</comment>
<evidence type="ECO:0000259" key="8">
    <source>
        <dbReference type="PROSITE" id="PS50102"/>
    </source>
</evidence>
<protein>
    <recommendedName>
        <fullName evidence="5">Eukaryotic translation initiation factor 3 subunit G</fullName>
        <shortName evidence="5">eIF3g</shortName>
    </recommendedName>
    <alternativeName>
        <fullName evidence="5">Eukaryotic translation initiation factor 3 RNA-binding subunit</fullName>
        <shortName evidence="5">eIF-3 RNA-binding subunit</shortName>
    </alternativeName>
    <alternativeName>
        <fullName evidence="5">Translation initiation factor eIF3 p33 subunit homolog</fullName>
        <shortName evidence="5">eIF3 p33 homolog</shortName>
    </alternativeName>
</protein>
<reference evidence="10 11" key="2">
    <citation type="journal article" date="2016" name="Front. Microbiol.">
        <title>Genome and transcriptome sequences reveal the specific parasitism of the nematophagous Purpureocillium lilacinum 36-1.</title>
        <authorList>
            <person name="Xie J."/>
            <person name="Li S."/>
            <person name="Mo C."/>
            <person name="Xiao X."/>
            <person name="Peng D."/>
            <person name="Wang G."/>
            <person name="Xiao Y."/>
        </authorList>
    </citation>
    <scope>NUCLEOTIDE SEQUENCE [LARGE SCALE GENOMIC DNA]</scope>
    <source>
        <strain evidence="10 11">36-1</strain>
    </source>
</reference>
<dbReference type="GO" id="GO:0033290">
    <property type="term" value="C:eukaryotic 48S preinitiation complex"/>
    <property type="evidence" value="ECO:0007669"/>
    <property type="project" value="UniProtKB-UniRule"/>
</dbReference>
<dbReference type="SMART" id="SM00360">
    <property type="entry name" value="RRM"/>
    <property type="match status" value="1"/>
</dbReference>
<dbReference type="CDD" id="cd12933">
    <property type="entry name" value="eIF3G"/>
    <property type="match status" value="1"/>
</dbReference>
<comment type="subunit">
    <text evidence="5">Component of the eukaryotic translation initiation factor 3 (eIF-3) complex.</text>
</comment>
<reference evidence="9" key="3">
    <citation type="submission" date="2023-11" db="EMBL/GenBank/DDBJ databases">
        <authorList>
            <person name="Beijen E."/>
            <person name="Ohm R.A."/>
        </authorList>
    </citation>
    <scope>NUCLEOTIDE SEQUENCE</scope>
    <source>
        <strain evidence="9">CBS 150709</strain>
    </source>
</reference>
<evidence type="ECO:0000313" key="11">
    <source>
        <dbReference type="Proteomes" id="UP000245956"/>
    </source>
</evidence>
<dbReference type="InterPro" id="IPR017334">
    <property type="entry name" value="eIF3_g"/>
</dbReference>
<dbReference type="InterPro" id="IPR035979">
    <property type="entry name" value="RBD_domain_sf"/>
</dbReference>
<organism evidence="10 11">
    <name type="scientific">Purpureocillium lilacinum</name>
    <name type="common">Paecilomyces lilacinus</name>
    <dbReference type="NCBI Taxonomy" id="33203"/>
    <lineage>
        <taxon>Eukaryota</taxon>
        <taxon>Fungi</taxon>
        <taxon>Dikarya</taxon>
        <taxon>Ascomycota</taxon>
        <taxon>Pezizomycotina</taxon>
        <taxon>Sordariomycetes</taxon>
        <taxon>Hypocreomycetidae</taxon>
        <taxon>Hypocreales</taxon>
        <taxon>Ophiocordycipitaceae</taxon>
        <taxon>Purpureocillium</taxon>
    </lineage>
</organism>
<dbReference type="FunFam" id="3.30.70.330:FF:000328">
    <property type="entry name" value="Eukaryotic translation initiation factor 3 subunit G"/>
    <property type="match status" value="1"/>
</dbReference>
<reference evidence="9 12" key="4">
    <citation type="journal article" date="2024" name="Microbiol. Resour. Announc.">
        <title>Genome annotations for the ascomycete fungi Trichoderma harzianum, Trichoderma aggressivum, and Purpureocillium lilacinum.</title>
        <authorList>
            <person name="Beijen E.P.W."/>
            <person name="Ohm R.A."/>
        </authorList>
    </citation>
    <scope>NUCLEOTIDE SEQUENCE [LARGE SCALE GENOMIC DNA]</scope>
    <source>
        <strain evidence="9 12">CBS 150709</strain>
    </source>
</reference>
<dbReference type="CDD" id="cd12408">
    <property type="entry name" value="RRM_eIF3G_like"/>
    <property type="match status" value="1"/>
</dbReference>
<feature type="region of interest" description="Disordered" evidence="7">
    <location>
        <begin position="901"/>
        <end position="922"/>
    </location>
</feature>
<feature type="region of interest" description="Disordered" evidence="7">
    <location>
        <begin position="313"/>
        <end position="396"/>
    </location>
</feature>